<proteinExistence type="predicted"/>
<dbReference type="GO" id="GO:0031462">
    <property type="term" value="C:Cul2-RING ubiquitin ligase complex"/>
    <property type="evidence" value="ECO:0007669"/>
    <property type="project" value="TreeGrafter"/>
</dbReference>
<accession>E3LHU7</accession>
<dbReference type="EMBL" id="DS268409">
    <property type="protein sequence ID" value="EFO95553.1"/>
    <property type="molecule type" value="Genomic_DNA"/>
</dbReference>
<keyword evidence="2" id="KW-1185">Reference proteome</keyword>
<evidence type="ECO:0000313" key="2">
    <source>
        <dbReference type="Proteomes" id="UP000008281"/>
    </source>
</evidence>
<dbReference type="PANTHER" id="PTHR12904">
    <property type="match status" value="1"/>
</dbReference>
<gene>
    <name evidence="1" type="ORF">CRE_09261</name>
</gene>
<dbReference type="Proteomes" id="UP000008281">
    <property type="component" value="Unassembled WGS sequence"/>
</dbReference>
<dbReference type="SUPFAM" id="SSF52047">
    <property type="entry name" value="RNI-like"/>
    <property type="match status" value="1"/>
</dbReference>
<dbReference type="HOGENOM" id="CLU_471933_0_0_1"/>
<name>E3LHU7_CAERE</name>
<dbReference type="PROSITE" id="PS51450">
    <property type="entry name" value="LRR"/>
    <property type="match status" value="1"/>
</dbReference>
<dbReference type="InterPro" id="IPR001611">
    <property type="entry name" value="Leu-rich_rpt"/>
</dbReference>
<organism evidence="2">
    <name type="scientific">Caenorhabditis remanei</name>
    <name type="common">Caenorhabditis vulgaris</name>
    <dbReference type="NCBI Taxonomy" id="31234"/>
    <lineage>
        <taxon>Eukaryota</taxon>
        <taxon>Metazoa</taxon>
        <taxon>Ecdysozoa</taxon>
        <taxon>Nematoda</taxon>
        <taxon>Chromadorea</taxon>
        <taxon>Rhabditida</taxon>
        <taxon>Rhabditina</taxon>
        <taxon>Rhabditomorpha</taxon>
        <taxon>Rhabditoidea</taxon>
        <taxon>Rhabditidae</taxon>
        <taxon>Peloderinae</taxon>
        <taxon>Caenorhabditis</taxon>
    </lineage>
</organism>
<dbReference type="OrthoDB" id="1259174at2759"/>
<reference evidence="1" key="1">
    <citation type="submission" date="2007-07" db="EMBL/GenBank/DDBJ databases">
        <title>PCAP assembly of the Caenorhabditis remanei genome.</title>
        <authorList>
            <consortium name="The Caenorhabditis remanei Sequencing Consortium"/>
            <person name="Wilson R.K."/>
        </authorList>
    </citation>
    <scope>NUCLEOTIDE SEQUENCE [LARGE SCALE GENOMIC DNA]</scope>
    <source>
        <strain evidence="1">PB4641</strain>
    </source>
</reference>
<dbReference type="eggNOG" id="KOG3665">
    <property type="taxonomic scope" value="Eukaryota"/>
</dbReference>
<dbReference type="OMA" id="RINMFER"/>
<dbReference type="STRING" id="31234.E3LHU7"/>
<dbReference type="AlphaFoldDB" id="E3LHU7"/>
<dbReference type="PANTHER" id="PTHR12904:SF28">
    <property type="entry name" value="ATP SYNTHASE SUBUNIT ALPHA-RELATED"/>
    <property type="match status" value="1"/>
</dbReference>
<dbReference type="InParanoid" id="E3LHU7"/>
<protein>
    <submittedName>
        <fullName evidence="1">Uncharacterized protein</fullName>
    </submittedName>
</protein>
<evidence type="ECO:0000313" key="1">
    <source>
        <dbReference type="EMBL" id="EFO95553.1"/>
    </source>
</evidence>
<dbReference type="InterPro" id="IPR032675">
    <property type="entry name" value="LRR_dom_sf"/>
</dbReference>
<dbReference type="Gene3D" id="3.80.10.10">
    <property type="entry name" value="Ribonuclease Inhibitor"/>
    <property type="match status" value="1"/>
</dbReference>
<sequence length="701" mass="81561">MHVPPLLDLSIHRVMSYIFAGTLPPTSYQLDPDMSNRIFEEYCNIFDVKITRRIVKDICALLNVTKVDCSIWGHNRKELIILRNMNLVSLVLGSLTHLGPNKTDSHEPIKLDAMLKYCLNKTTLQQLRHLDLSSTNIKYLDGWVESISKILPSLISFSVRDRQLSPLEFGPICSNFPNLRSLDISDTGLTSLEGISNLPNIEILAIGGLRDLSWQNMIDIFELKKIRVLNLSSKHKFSRINMFERFLLCDKVLPELRSIDLSGTFVEIHLLELLLKTHPTIEQIEILSSSRQYPPEAFHDVQILSCQNLTVSTQLLKDYASLKNFCSIYHVLIWTNKLMDERFDIENEIAIRDWFRAIRETIEKFPISANIHLLGLKCLQQISRLVQAVSINISLYFRKERISKFSLADRHELVNILFAICDVRIDYKECKIEARMIEGVWDILKNKHFLSTTHLNIQRIYENALEYCLIEKAGIIQNVCMKIMKYTFEIMKPEDQKEMFGNLGICRDLVESLNFFYRTKQFKKYQFVLKFIIKMVEYHPENFVKAGGVSIFVRHLIRYSQVESLTMLKALALTGNSEFIKELSSPENVRGFVRYLQKCKPKLNYFTNVNSVSEKTFLVCCILSVIVYSIDEKRFNSIYWKNIVKLLKKVLTTLAEEPGYPCVHLEEVFETYFEKRTMDVKQGPIQDIQCHREEKGACFYC</sequence>
<dbReference type="InterPro" id="IPR051341">
    <property type="entry name" value="Zyg-11_UBL_adapter"/>
</dbReference>